<comment type="cofactor">
    <cofactor evidence="1">
        <name>Zn(2+)</name>
        <dbReference type="ChEBI" id="CHEBI:29105"/>
    </cofactor>
</comment>
<comment type="similarity">
    <text evidence="3">Belongs to the metallo-dependent hydrolases superfamily. DHOase family. Class I DHOase subfamily.</text>
</comment>
<dbReference type="Pfam" id="PF01979">
    <property type="entry name" value="Amidohydro_1"/>
    <property type="match status" value="1"/>
</dbReference>
<dbReference type="InterPro" id="IPR006680">
    <property type="entry name" value="Amidohydro-rel"/>
</dbReference>
<dbReference type="Proteomes" id="UP000584867">
    <property type="component" value="Unassembled WGS sequence"/>
</dbReference>
<evidence type="ECO:0000256" key="2">
    <source>
        <dbReference type="ARBA" id="ARBA00002368"/>
    </source>
</evidence>
<dbReference type="GO" id="GO:0005737">
    <property type="term" value="C:cytoplasm"/>
    <property type="evidence" value="ECO:0007669"/>
    <property type="project" value="TreeGrafter"/>
</dbReference>
<proteinExistence type="inferred from homology"/>
<dbReference type="InterPro" id="IPR011059">
    <property type="entry name" value="Metal-dep_hydrolase_composite"/>
</dbReference>
<dbReference type="RefSeq" id="WP_184258388.1">
    <property type="nucleotide sequence ID" value="NZ_JACHIO010000018.1"/>
</dbReference>
<dbReference type="PROSITE" id="PS00483">
    <property type="entry name" value="DIHYDROOROTASE_2"/>
    <property type="match status" value="1"/>
</dbReference>
<keyword evidence="4" id="KW-0479">Metal-binding</keyword>
<dbReference type="PANTHER" id="PTHR43668">
    <property type="entry name" value="ALLANTOINASE"/>
    <property type="match status" value="1"/>
</dbReference>
<organism evidence="7 8">
    <name type="scientific">Granulicella mallensis</name>
    <dbReference type="NCBI Taxonomy" id="940614"/>
    <lineage>
        <taxon>Bacteria</taxon>
        <taxon>Pseudomonadati</taxon>
        <taxon>Acidobacteriota</taxon>
        <taxon>Terriglobia</taxon>
        <taxon>Terriglobales</taxon>
        <taxon>Acidobacteriaceae</taxon>
        <taxon>Granulicella</taxon>
    </lineage>
</organism>
<comment type="caution">
    <text evidence="7">The sequence shown here is derived from an EMBL/GenBank/DDBJ whole genome shotgun (WGS) entry which is preliminary data.</text>
</comment>
<gene>
    <name evidence="7" type="ORF">HDF15_003941</name>
</gene>
<dbReference type="SUPFAM" id="SSF51338">
    <property type="entry name" value="Composite domain of metallo-dependent hydrolases"/>
    <property type="match status" value="1"/>
</dbReference>
<evidence type="ECO:0000313" key="8">
    <source>
        <dbReference type="Proteomes" id="UP000584867"/>
    </source>
</evidence>
<name>A0A7W7ZSY3_9BACT</name>
<evidence type="ECO:0000313" key="7">
    <source>
        <dbReference type="EMBL" id="MBB5065572.1"/>
    </source>
</evidence>
<dbReference type="AlphaFoldDB" id="A0A7W7ZSY3"/>
<dbReference type="InterPro" id="IPR032466">
    <property type="entry name" value="Metal_Hydrolase"/>
</dbReference>
<dbReference type="EMBL" id="JACHIO010000018">
    <property type="protein sequence ID" value="MBB5065572.1"/>
    <property type="molecule type" value="Genomic_DNA"/>
</dbReference>
<dbReference type="GO" id="GO:0004038">
    <property type="term" value="F:allantoinase activity"/>
    <property type="evidence" value="ECO:0007669"/>
    <property type="project" value="TreeGrafter"/>
</dbReference>
<evidence type="ECO:0000259" key="6">
    <source>
        <dbReference type="Pfam" id="PF01979"/>
    </source>
</evidence>
<dbReference type="Gene3D" id="3.20.20.140">
    <property type="entry name" value="Metal-dependent hydrolases"/>
    <property type="match status" value="1"/>
</dbReference>
<dbReference type="GO" id="GO:0046872">
    <property type="term" value="F:metal ion binding"/>
    <property type="evidence" value="ECO:0007669"/>
    <property type="project" value="UniProtKB-KW"/>
</dbReference>
<evidence type="ECO:0000256" key="4">
    <source>
        <dbReference type="ARBA" id="ARBA00022723"/>
    </source>
</evidence>
<evidence type="ECO:0000256" key="3">
    <source>
        <dbReference type="ARBA" id="ARBA00010286"/>
    </source>
</evidence>
<keyword evidence="5 7" id="KW-0378">Hydrolase</keyword>
<dbReference type="SUPFAM" id="SSF51556">
    <property type="entry name" value="Metallo-dependent hydrolases"/>
    <property type="match status" value="1"/>
</dbReference>
<sequence length="418" mass="45833">MSVDKRLRIEGRIANHDREFEGAIEINTTTGLIEHVGPKEGRSDLETEGCILFPGFGDLHIHAREDVSGTQCYKEDFVTNSNAAIHGGVVQVADMPNNPVAPIDDEKYAAKELLTKKSAVHVTLYAGIGPQTQPLHRHVPYKAFMGPSVGDLFFRSQAQLEAAIANYRGRNVSFHCEDPEILEAHKHAPTHEQKRPASAEITATEFALYLIEKYELAGKLCHYSTGDGLKKIAAAKARGVRVTCEATPHHLFFDDSMLTDENRLWLQMNPPLRSPSDRVALIAALKSGLVDYIATDHAPHTIEEKLKGVSGVPLLDTYGAFATWLMAEHGFTACDISRVCAFNPGVFVREFLPASLGKGFGLIAPGYAASLTILDMKTPYAVTRESVKTKCAWSPFEGYTFPGSVRYTVLNGQVHQAS</sequence>
<accession>A0A7W7ZSY3</accession>
<feature type="domain" description="Amidohydrolase-related" evidence="6">
    <location>
        <begin position="51"/>
        <end position="414"/>
    </location>
</feature>
<dbReference type="GO" id="GO:0006145">
    <property type="term" value="P:purine nucleobase catabolic process"/>
    <property type="evidence" value="ECO:0007669"/>
    <property type="project" value="TreeGrafter"/>
</dbReference>
<evidence type="ECO:0000256" key="5">
    <source>
        <dbReference type="ARBA" id="ARBA00022801"/>
    </source>
</evidence>
<evidence type="ECO:0000256" key="1">
    <source>
        <dbReference type="ARBA" id="ARBA00001947"/>
    </source>
</evidence>
<protein>
    <submittedName>
        <fullName evidence="7">Dihydroorotase</fullName>
        <ecNumber evidence="7">3.5.2.3</ecNumber>
    </submittedName>
</protein>
<dbReference type="EC" id="3.5.2.3" evidence="7"/>
<dbReference type="InterPro" id="IPR050138">
    <property type="entry name" value="DHOase/Allantoinase_Hydrolase"/>
</dbReference>
<comment type="function">
    <text evidence="2">Catalyzes the reversible cyclization of carbamoyl aspartate to dihydroorotate.</text>
</comment>
<reference evidence="7 8" key="1">
    <citation type="submission" date="2020-08" db="EMBL/GenBank/DDBJ databases">
        <title>Genomic Encyclopedia of Type Strains, Phase IV (KMG-V): Genome sequencing to study the core and pangenomes of soil and plant-associated prokaryotes.</title>
        <authorList>
            <person name="Whitman W."/>
        </authorList>
    </citation>
    <scope>NUCLEOTIDE SEQUENCE [LARGE SCALE GENOMIC DNA]</scope>
    <source>
        <strain evidence="7 8">X5P3</strain>
    </source>
</reference>
<dbReference type="InterPro" id="IPR002195">
    <property type="entry name" value="Dihydroorotase_CS"/>
</dbReference>
<dbReference type="GO" id="GO:0004151">
    <property type="term" value="F:dihydroorotase activity"/>
    <property type="evidence" value="ECO:0007669"/>
    <property type="project" value="UniProtKB-EC"/>
</dbReference>
<dbReference type="PANTHER" id="PTHR43668:SF4">
    <property type="entry name" value="ALLANTOINASE"/>
    <property type="match status" value="1"/>
</dbReference>